<protein>
    <submittedName>
        <fullName evidence="2">Metallophosphoesterase</fullName>
    </submittedName>
</protein>
<dbReference type="EMBL" id="JABRWM010000006">
    <property type="protein sequence ID" value="NRF21088.1"/>
    <property type="molecule type" value="Genomic_DNA"/>
</dbReference>
<dbReference type="PANTHER" id="PTHR37844:SF2">
    <property type="entry name" value="SER_THR PROTEIN PHOSPHATASE SUPERFAMILY (AFU_ORTHOLOGUE AFUA_1G14840)"/>
    <property type="match status" value="1"/>
</dbReference>
<accession>A0AA44EMT8</accession>
<dbReference type="AlphaFoldDB" id="A0AA44EMT8"/>
<dbReference type="RefSeq" id="WP_172873429.1">
    <property type="nucleotide sequence ID" value="NZ_JABRWL010000005.1"/>
</dbReference>
<evidence type="ECO:0000259" key="1">
    <source>
        <dbReference type="Pfam" id="PF00149"/>
    </source>
</evidence>
<keyword evidence="3" id="KW-1185">Reference proteome</keyword>
<dbReference type="SUPFAM" id="SSF56300">
    <property type="entry name" value="Metallo-dependent phosphatases"/>
    <property type="match status" value="1"/>
</dbReference>
<comment type="caution">
    <text evidence="2">The sequence shown here is derived from an EMBL/GenBank/DDBJ whole genome shotgun (WGS) entry which is preliminary data.</text>
</comment>
<gene>
    <name evidence="2" type="ORF">FOB26_18695</name>
</gene>
<evidence type="ECO:0000313" key="3">
    <source>
        <dbReference type="Proteomes" id="UP001155820"/>
    </source>
</evidence>
<sequence length="272" mass="30271">MKLWIFSDLHLEFGSRFDVDPPPDADVAICAGDVLTKGVVSSLRWLGERLSHKLPVVFVGGNHEYYNGSILEGIADARALSDYPDLHYLENGIVEIDGITFVGGTLWSDFHLFGFKPEVAMSYAAHDMNDYKKIKFSKTPYVKFKPTHSYRKHVETRDFIGSELRKSRGQRVVVVTHHAPSPRSIADQFRTDPISASYASDMEDLISETGPALWVHGHVHHRNDYMVDACRVVSNPRGYPGEGTGFDPALIVEIPTDTGSIARASTTKPKPT</sequence>
<reference evidence="2" key="1">
    <citation type="submission" date="2019-07" db="EMBL/GenBank/DDBJ databases">
        <title>FDA dAtabase for Regulatory Grade micrObial Sequences (FDA-ARGOS): Supporting development and validation of Infectious Disease Dx tests.</title>
        <authorList>
            <person name="Bachman M."/>
            <person name="Young C."/>
            <person name="Tallon L."/>
            <person name="Sadzewicz L."/>
            <person name="Vavikolanu K."/>
            <person name="Mehta A."/>
            <person name="Aluvathingal J."/>
            <person name="Nadendla S."/>
            <person name="Nandy P."/>
            <person name="Geyer C."/>
            <person name="Yan Y."/>
            <person name="Sichtig H."/>
        </authorList>
    </citation>
    <scope>NUCLEOTIDE SEQUENCE</scope>
    <source>
        <strain evidence="2">FDAARGOS_618</strain>
    </source>
</reference>
<name>A0AA44EMT8_9HYPH</name>
<dbReference type="InterPro" id="IPR004843">
    <property type="entry name" value="Calcineurin-like_PHP"/>
</dbReference>
<dbReference type="GO" id="GO:0016787">
    <property type="term" value="F:hydrolase activity"/>
    <property type="evidence" value="ECO:0007669"/>
    <property type="project" value="InterPro"/>
</dbReference>
<dbReference type="Pfam" id="PF00149">
    <property type="entry name" value="Metallophos"/>
    <property type="match status" value="1"/>
</dbReference>
<dbReference type="Proteomes" id="UP001155820">
    <property type="component" value="Unassembled WGS sequence"/>
</dbReference>
<dbReference type="Gene3D" id="3.60.21.10">
    <property type="match status" value="1"/>
</dbReference>
<dbReference type="InterPro" id="IPR029052">
    <property type="entry name" value="Metallo-depent_PP-like"/>
</dbReference>
<proteinExistence type="predicted"/>
<feature type="domain" description="Calcineurin-like phosphoesterase" evidence="1">
    <location>
        <begin position="1"/>
        <end position="221"/>
    </location>
</feature>
<organism evidence="2 3">
    <name type="scientific">Agrobacterium pusense</name>
    <dbReference type="NCBI Taxonomy" id="648995"/>
    <lineage>
        <taxon>Bacteria</taxon>
        <taxon>Pseudomonadati</taxon>
        <taxon>Pseudomonadota</taxon>
        <taxon>Alphaproteobacteria</taxon>
        <taxon>Hyphomicrobiales</taxon>
        <taxon>Rhizobiaceae</taxon>
        <taxon>Rhizobium/Agrobacterium group</taxon>
        <taxon>Agrobacterium</taxon>
    </lineage>
</organism>
<evidence type="ECO:0000313" key="2">
    <source>
        <dbReference type="EMBL" id="NRF21088.1"/>
    </source>
</evidence>
<dbReference type="PANTHER" id="PTHR37844">
    <property type="entry name" value="SER/THR PROTEIN PHOSPHATASE SUPERFAMILY (AFU_ORTHOLOGUE AFUA_1G14840)"/>
    <property type="match status" value="1"/>
</dbReference>